<dbReference type="PANTHER" id="PTHR43656">
    <property type="entry name" value="BINDING OXIDOREDUCTASE, PUTATIVE (AFU_ORTHOLOGUE AFUA_2G08260)-RELATED"/>
    <property type="match status" value="1"/>
</dbReference>
<evidence type="ECO:0000256" key="1">
    <source>
        <dbReference type="ARBA" id="ARBA00022630"/>
    </source>
</evidence>
<dbReference type="InterPro" id="IPR013785">
    <property type="entry name" value="Aldolase_TIM"/>
</dbReference>
<protein>
    <submittedName>
        <fullName evidence="3">Uncharacterized protein</fullName>
    </submittedName>
</protein>
<accession>A0A0B1RX00</accession>
<reference evidence="3 4" key="1">
    <citation type="submission" date="2014-03" db="EMBL/GenBank/DDBJ databases">
        <title>Draft genome of the hookworm Oesophagostomum dentatum.</title>
        <authorList>
            <person name="Mitreva M."/>
        </authorList>
    </citation>
    <scope>NUCLEOTIDE SEQUENCE [LARGE SCALE GENOMIC DNA]</scope>
    <source>
        <strain evidence="3 4">OD-Hann</strain>
    </source>
</reference>
<dbReference type="AlphaFoldDB" id="A0A0B1RX00"/>
<organism evidence="3 4">
    <name type="scientific">Oesophagostomum dentatum</name>
    <name type="common">Nodular worm</name>
    <dbReference type="NCBI Taxonomy" id="61180"/>
    <lineage>
        <taxon>Eukaryota</taxon>
        <taxon>Metazoa</taxon>
        <taxon>Ecdysozoa</taxon>
        <taxon>Nematoda</taxon>
        <taxon>Chromadorea</taxon>
        <taxon>Rhabditida</taxon>
        <taxon>Rhabditina</taxon>
        <taxon>Rhabditomorpha</taxon>
        <taxon>Strongyloidea</taxon>
        <taxon>Strongylidae</taxon>
        <taxon>Oesophagostomum</taxon>
    </lineage>
</organism>
<dbReference type="GO" id="GO:0016491">
    <property type="term" value="F:oxidoreductase activity"/>
    <property type="evidence" value="ECO:0007669"/>
    <property type="project" value="UniProtKB-KW"/>
</dbReference>
<dbReference type="PANTHER" id="PTHR43656:SF5">
    <property type="entry name" value="NADH:FLAVIN OXIDOREDUCTASE_NADH OXIDASE N-TERMINAL DOMAIN-CONTAINING PROTEIN"/>
    <property type="match status" value="1"/>
</dbReference>
<dbReference type="Proteomes" id="UP000053660">
    <property type="component" value="Unassembled WGS sequence"/>
</dbReference>
<dbReference type="EMBL" id="KN611014">
    <property type="protein sequence ID" value="KHJ77184.1"/>
    <property type="molecule type" value="Genomic_DNA"/>
</dbReference>
<gene>
    <name evidence="3" type="ORF">OESDEN_23196</name>
</gene>
<dbReference type="SUPFAM" id="SSF51395">
    <property type="entry name" value="FMN-linked oxidoreductases"/>
    <property type="match status" value="1"/>
</dbReference>
<dbReference type="Gene3D" id="3.20.20.70">
    <property type="entry name" value="Aldolase class I"/>
    <property type="match status" value="1"/>
</dbReference>
<dbReference type="InterPro" id="IPR051799">
    <property type="entry name" value="NADH_flavin_oxidoreductase"/>
</dbReference>
<name>A0A0B1RX00_OESDE</name>
<keyword evidence="1" id="KW-0285">Flavoprotein</keyword>
<evidence type="ECO:0000313" key="4">
    <source>
        <dbReference type="Proteomes" id="UP000053660"/>
    </source>
</evidence>
<proteinExistence type="predicted"/>
<keyword evidence="4" id="KW-1185">Reference proteome</keyword>
<dbReference type="OrthoDB" id="1663137at2759"/>
<evidence type="ECO:0000313" key="3">
    <source>
        <dbReference type="EMBL" id="KHJ77184.1"/>
    </source>
</evidence>
<keyword evidence="2" id="KW-0560">Oxidoreductase</keyword>
<sequence>MSHKNEESRKREGYFLAYADQIRPVFKNTILYVTGGFRTAAAMVAAIKSKTTDGIGLGRPTTAEPDLPIKILKHGVLSAPDMKVDQDDFFMTYLVCIAQMGQMAKKPASSLKSVCDGIADLSRPEEAENFKNQVADYVREITRLNEENKPIYGVFQYTSLY</sequence>
<evidence type="ECO:0000256" key="2">
    <source>
        <dbReference type="ARBA" id="ARBA00023002"/>
    </source>
</evidence>